<gene>
    <name evidence="3" type="ORF">EDD77_103146</name>
</gene>
<proteinExistence type="predicted"/>
<dbReference type="Proteomes" id="UP000295184">
    <property type="component" value="Unassembled WGS sequence"/>
</dbReference>
<organism evidence="3 4">
    <name type="scientific">Allofournierella massiliensis</name>
    <dbReference type="NCBI Taxonomy" id="1650663"/>
    <lineage>
        <taxon>Bacteria</taxon>
        <taxon>Bacillati</taxon>
        <taxon>Bacillota</taxon>
        <taxon>Clostridia</taxon>
        <taxon>Eubacteriales</taxon>
        <taxon>Oscillospiraceae</taxon>
        <taxon>Allofournierella</taxon>
    </lineage>
</organism>
<dbReference type="AlphaFoldDB" id="A0A4R1R5M4"/>
<evidence type="ECO:0000256" key="2">
    <source>
        <dbReference type="SAM" id="SignalP"/>
    </source>
</evidence>
<evidence type="ECO:0000313" key="4">
    <source>
        <dbReference type="Proteomes" id="UP000295184"/>
    </source>
</evidence>
<dbReference type="OrthoDB" id="1835377at2"/>
<dbReference type="RefSeq" id="WP_132587296.1">
    <property type="nucleotide sequence ID" value="NZ_CABKVM010000011.1"/>
</dbReference>
<name>A0A4R1R5M4_9FIRM</name>
<dbReference type="PROSITE" id="PS51257">
    <property type="entry name" value="PROKAR_LIPOPROTEIN"/>
    <property type="match status" value="1"/>
</dbReference>
<accession>A0A4R1R5M4</accession>
<feature type="signal peptide" evidence="2">
    <location>
        <begin position="1"/>
        <end position="21"/>
    </location>
</feature>
<evidence type="ECO:0000256" key="1">
    <source>
        <dbReference type="SAM" id="MobiDB-lite"/>
    </source>
</evidence>
<comment type="caution">
    <text evidence="3">The sequence shown here is derived from an EMBL/GenBank/DDBJ whole genome shotgun (WGS) entry which is preliminary data.</text>
</comment>
<feature type="region of interest" description="Disordered" evidence="1">
    <location>
        <begin position="23"/>
        <end position="53"/>
    </location>
</feature>
<evidence type="ECO:0000313" key="3">
    <source>
        <dbReference type="EMBL" id="TCL60821.1"/>
    </source>
</evidence>
<sequence>MRKTGSILVALLLLFGLTACGGPGNEPESESVPKGDGQITSEPAPSSREPAVSITETAARTVDLELYETPDFSIQIPKGWTVTSGGTGMYHSIRIQDPAEPLNQMFVLLKADILLHSQEGKDAWTYYSGVTGMPDMQIFAQAPVLSSPSTENFYQIFPQYADFAAQYGPGYAGYTFPQFEAFTVTERFPSTGSLSAYALGDELLRATFTEDGREGEGMFAASVVDFGSVPIAAGPPVGYQLPQADGGYYMAYNIMAVTAAKDTFVEWEGILTESLGTLEYSENFVNATIQAGQEVVQQAMDFSRNANEVLNGIMSSWKARDTSVDIQSQKQSDATLGYERVYDTETGDIYRAENGWSDSYSGERYQPVTEDEMYVQPISGYIE</sequence>
<dbReference type="STRING" id="1650663.GCA_001486665_00214"/>
<keyword evidence="2" id="KW-0732">Signal</keyword>
<dbReference type="EMBL" id="SLUM01000003">
    <property type="protein sequence ID" value="TCL60821.1"/>
    <property type="molecule type" value="Genomic_DNA"/>
</dbReference>
<reference evidence="3 4" key="1">
    <citation type="submission" date="2019-03" db="EMBL/GenBank/DDBJ databases">
        <title>Genomic Encyclopedia of Type Strains, Phase IV (KMG-IV): sequencing the most valuable type-strain genomes for metagenomic binning, comparative biology and taxonomic classification.</title>
        <authorList>
            <person name="Goeker M."/>
        </authorList>
    </citation>
    <scope>NUCLEOTIDE SEQUENCE [LARGE SCALE GENOMIC DNA]</scope>
    <source>
        <strain evidence="3 4">DSM 100451</strain>
    </source>
</reference>
<dbReference type="GeneID" id="97380564"/>
<protein>
    <submittedName>
        <fullName evidence="3">Uncharacterized protein</fullName>
    </submittedName>
</protein>
<feature type="chain" id="PRO_5020879540" evidence="2">
    <location>
        <begin position="22"/>
        <end position="383"/>
    </location>
</feature>